<dbReference type="EMBL" id="CP042202">
    <property type="protein sequence ID" value="QDS77684.1"/>
    <property type="molecule type" value="Genomic_DNA"/>
</dbReference>
<organism evidence="2 3">
    <name type="scientific">Venturia effusa</name>
    <dbReference type="NCBI Taxonomy" id="50376"/>
    <lineage>
        <taxon>Eukaryota</taxon>
        <taxon>Fungi</taxon>
        <taxon>Dikarya</taxon>
        <taxon>Ascomycota</taxon>
        <taxon>Pezizomycotina</taxon>
        <taxon>Dothideomycetes</taxon>
        <taxon>Pleosporomycetidae</taxon>
        <taxon>Venturiales</taxon>
        <taxon>Venturiaceae</taxon>
        <taxon>Venturia</taxon>
    </lineage>
</organism>
<dbReference type="OrthoDB" id="2251794at2759"/>
<sequence>MECRAAPEPKQPISLTTERQTECNEFPDPGYGGADPPLYKFYPEETKITAVCWTLSRINQKDKLYMRTTAGCYIDEEFLQAGSKDLQSLLPECTKPKPYLVKTTKNEYLLPKNGFLMNCYETPSLASPGKREVQWGARHVWCSVQGEKVGSSSVWWRDAHVPVVDFTGVGLATWMPENRTQVERAHCYFPDDVFDGTVLGVGGGAGVCVEGVVR</sequence>
<gene>
    <name evidence="2" type="ORF">FKW77_003633</name>
</gene>
<feature type="region of interest" description="Disordered" evidence="1">
    <location>
        <begin position="1"/>
        <end position="31"/>
    </location>
</feature>
<dbReference type="Proteomes" id="UP000316270">
    <property type="component" value="Chromosome 18"/>
</dbReference>
<evidence type="ECO:0000313" key="2">
    <source>
        <dbReference type="EMBL" id="QDS77684.1"/>
    </source>
</evidence>
<proteinExistence type="predicted"/>
<dbReference type="AlphaFoldDB" id="A0A517LPV7"/>
<evidence type="ECO:0000256" key="1">
    <source>
        <dbReference type="SAM" id="MobiDB-lite"/>
    </source>
</evidence>
<protein>
    <submittedName>
        <fullName evidence="2">Uncharacterized protein</fullName>
    </submittedName>
</protein>
<reference evidence="2 3" key="1">
    <citation type="submission" date="2019-07" db="EMBL/GenBank/DDBJ databases">
        <title>Finished genome of Venturia effusa.</title>
        <authorList>
            <person name="Young C.A."/>
            <person name="Cox M.P."/>
            <person name="Ganley A.R.D."/>
            <person name="David W.J."/>
        </authorList>
    </citation>
    <scope>NUCLEOTIDE SEQUENCE [LARGE SCALE GENOMIC DNA]</scope>
    <source>
        <strain evidence="3">albino</strain>
    </source>
</reference>
<keyword evidence="3" id="KW-1185">Reference proteome</keyword>
<evidence type="ECO:0000313" key="3">
    <source>
        <dbReference type="Proteomes" id="UP000316270"/>
    </source>
</evidence>
<name>A0A517LPV7_9PEZI</name>
<accession>A0A517LPV7</accession>